<dbReference type="EMBL" id="DPRK01000300">
    <property type="protein sequence ID" value="HCY83479.1"/>
    <property type="molecule type" value="Genomic_DNA"/>
</dbReference>
<comment type="caution">
    <text evidence="1">The sequence shown here is derived from an EMBL/GenBank/DDBJ whole genome shotgun (WGS) entry which is preliminary data.</text>
</comment>
<reference evidence="1 2" key="1">
    <citation type="journal article" date="2018" name="Nat. Biotechnol.">
        <title>A standardized bacterial taxonomy based on genome phylogeny substantially revises the tree of life.</title>
        <authorList>
            <person name="Parks D.H."/>
            <person name="Chuvochina M."/>
            <person name="Waite D.W."/>
            <person name="Rinke C."/>
            <person name="Skarshewski A."/>
            <person name="Chaumeil P.A."/>
            <person name="Hugenholtz P."/>
        </authorList>
    </citation>
    <scope>NUCLEOTIDE SEQUENCE [LARGE SCALE GENOMIC DNA]</scope>
    <source>
        <strain evidence="1">UBA10227</strain>
    </source>
</reference>
<evidence type="ECO:0000313" key="1">
    <source>
        <dbReference type="EMBL" id="HCY83479.1"/>
    </source>
</evidence>
<proteinExistence type="predicted"/>
<dbReference type="Proteomes" id="UP000263268">
    <property type="component" value="Unassembled WGS sequence"/>
</dbReference>
<evidence type="ECO:0000313" key="2">
    <source>
        <dbReference type="Proteomes" id="UP000263268"/>
    </source>
</evidence>
<protein>
    <recommendedName>
        <fullName evidence="3">Lipoprotein</fullName>
    </recommendedName>
</protein>
<accession>A0A3D6BZ60</accession>
<sequence>MKNSFFGILTLLLFFGCNHAKEEVVAEKEEVIAEKDEVVYDMYQPSEMANLMNQMFAENLQLKKDILEGKIPTEFPLDFLKIHTAELSEFKSRNETFQSFSKLFIESEKEIFNTESQVPLKERYNNTINLCISCHQTECTGPITRIQKLLIK</sequence>
<dbReference type="AlphaFoldDB" id="A0A3D6BZ60"/>
<name>A0A3D6BZ60_9FLAO</name>
<dbReference type="PROSITE" id="PS51257">
    <property type="entry name" value="PROKAR_LIPOPROTEIN"/>
    <property type="match status" value="1"/>
</dbReference>
<organism evidence="1 2">
    <name type="scientific">Xanthomarina gelatinilytica</name>
    <dbReference type="NCBI Taxonomy" id="1137281"/>
    <lineage>
        <taxon>Bacteria</taxon>
        <taxon>Pseudomonadati</taxon>
        <taxon>Bacteroidota</taxon>
        <taxon>Flavobacteriia</taxon>
        <taxon>Flavobacteriales</taxon>
        <taxon>Flavobacteriaceae</taxon>
        <taxon>Xanthomarina</taxon>
    </lineage>
</organism>
<evidence type="ECO:0008006" key="3">
    <source>
        <dbReference type="Google" id="ProtNLM"/>
    </source>
</evidence>
<dbReference type="RefSeq" id="WP_417856397.1">
    <property type="nucleotide sequence ID" value="NZ_JBLXDY010000002.1"/>
</dbReference>
<gene>
    <name evidence="1" type="ORF">DHV22_18770</name>
</gene>